<dbReference type="InterPro" id="IPR011009">
    <property type="entry name" value="Kinase-like_dom_sf"/>
</dbReference>
<dbReference type="InterPro" id="IPR045272">
    <property type="entry name" value="ANXUR1/2-like"/>
</dbReference>
<organism evidence="3 4">
    <name type="scientific">Tanacetum coccineum</name>
    <dbReference type="NCBI Taxonomy" id="301880"/>
    <lineage>
        <taxon>Eukaryota</taxon>
        <taxon>Viridiplantae</taxon>
        <taxon>Streptophyta</taxon>
        <taxon>Embryophyta</taxon>
        <taxon>Tracheophyta</taxon>
        <taxon>Spermatophyta</taxon>
        <taxon>Magnoliopsida</taxon>
        <taxon>eudicotyledons</taxon>
        <taxon>Gunneridae</taxon>
        <taxon>Pentapetalae</taxon>
        <taxon>asterids</taxon>
        <taxon>campanulids</taxon>
        <taxon>Asterales</taxon>
        <taxon>Asteraceae</taxon>
        <taxon>Asteroideae</taxon>
        <taxon>Anthemideae</taxon>
        <taxon>Anthemidinae</taxon>
        <taxon>Tanacetum</taxon>
    </lineage>
</organism>
<dbReference type="EMBL" id="BQNB010015620">
    <property type="protein sequence ID" value="GJT42143.1"/>
    <property type="molecule type" value="Genomic_DNA"/>
</dbReference>
<evidence type="ECO:0000259" key="2">
    <source>
        <dbReference type="PROSITE" id="PS50011"/>
    </source>
</evidence>
<feature type="domain" description="Protein kinase" evidence="2">
    <location>
        <begin position="22"/>
        <end position="305"/>
    </location>
</feature>
<dbReference type="Gene3D" id="1.10.510.10">
    <property type="entry name" value="Transferase(Phosphotransferase) domain 1"/>
    <property type="match status" value="1"/>
</dbReference>
<dbReference type="PROSITE" id="PS50011">
    <property type="entry name" value="PROTEIN_KINASE_DOM"/>
    <property type="match status" value="1"/>
</dbReference>
<name>A0ABQ5DTC6_9ASTR</name>
<dbReference type="SMART" id="SM00220">
    <property type="entry name" value="S_TKc"/>
    <property type="match status" value="1"/>
</dbReference>
<dbReference type="InterPro" id="IPR001245">
    <property type="entry name" value="Ser-Thr/Tyr_kinase_cat_dom"/>
</dbReference>
<gene>
    <name evidence="3" type="ORF">Tco_0942008</name>
</gene>
<sequence>MSIMKNWEGLKIPFEKIDVATENFKTCIGRGGYGWVYKGVLSINGKDTTVAVKRLNERFGQGLKEFLTEIQLLSGQEHPNLISLLGYCDDGKEKIIVYEYAARGSLDRYIRRRNRDESSTTLTWLERLKICADAARGLNHLHNHIGGHRTIIHRDIKSSNILIDENWVAKISDLGLSKLSVTGFGVSLIVSNGCGTHGYCEPEYYTSGIVTKKSDVYSFGIVLFEVLCGRLCITEPDNGFILSGKSVKEYYNKGNLVKIIDPSLREHIGSYSMTKFFEIAYRCLNNDRQQRPGMNIVAKELEETLNVQMAHELEEKRKRQVIKDSDSDEFWETKLPIDWEVLINKFSIPSDTCSSKKKLVSHLRAGLLFDQDNQFFYINDDGKKCVMLSARKFLDCKKRLIQPNLRFSKVAVYPNYRDFQGTKCRMKVSMLSVGTTYAASLVFKYRWKRAEHLMPKKLITIKWKMKDLSVYSTHYAELISENWYKIRMWHFMNHRLIATFDFVLEELSYFQKTDKSNLLIQGIEFEPNDKSEEDRYDVDDVDDDEYWEKKLPDEYQRYIDMSDKPFHYTTKKELYISLCQGFLGCNGQLWFSLCKSSSGICLMLPATHILSDYKYLKPLSVFESRFKEVVRLETHDKYSFSCGLGSFMFSPHYTYACYLVFKYEDNQVLSNEACFYKVKCNLGDNNMIQGIVFAHLTSMTNIPAVAPKKDIGSPDSSKSIQMPNKDMDLAHSLVEKRNDGWMEVRLTKPLHHLENHESLEVNLVKANSSRMGIIVEGMEFRPVVHDGSYLVGERSANRNIIGTNHLHGTSDHEKNEEDIDDDDEYWEKKLSDEYERYTEMSDIPLNYTTKKELYLLFCHGFLANDGQLVQRGGHILSNVEPIFNARYNLGGKCITITPTLKPKEKSGSSKSVEGGLGMSKHYADSTRNWVEKRDDGWLEARLTKPLSKHHFEFHEGLMIFLWKIEGGSLSGIIVEGVEFRPVVVDNGWIISGSNIK</sequence>
<reference evidence="3" key="2">
    <citation type="submission" date="2022-01" db="EMBL/GenBank/DDBJ databases">
        <authorList>
            <person name="Yamashiro T."/>
            <person name="Shiraishi A."/>
            <person name="Satake H."/>
            <person name="Nakayama K."/>
        </authorList>
    </citation>
    <scope>NUCLEOTIDE SEQUENCE</scope>
</reference>
<dbReference type="InterPro" id="IPR025886">
    <property type="entry name" value="PP2-like"/>
</dbReference>
<evidence type="ECO:0000256" key="1">
    <source>
        <dbReference type="SAM" id="MobiDB-lite"/>
    </source>
</evidence>
<evidence type="ECO:0000313" key="3">
    <source>
        <dbReference type="EMBL" id="GJT42143.1"/>
    </source>
</evidence>
<dbReference type="PANTHER" id="PTHR27003:SF361">
    <property type="entry name" value="PROTEIN KINASE DOMAIN-CONTAINING PROTEIN"/>
    <property type="match status" value="1"/>
</dbReference>
<keyword evidence="3" id="KW-0418">Kinase</keyword>
<evidence type="ECO:0000313" key="4">
    <source>
        <dbReference type="Proteomes" id="UP001151760"/>
    </source>
</evidence>
<dbReference type="Pfam" id="PF07714">
    <property type="entry name" value="PK_Tyr_Ser-Thr"/>
    <property type="match status" value="1"/>
</dbReference>
<dbReference type="InterPro" id="IPR008271">
    <property type="entry name" value="Ser/Thr_kinase_AS"/>
</dbReference>
<keyword evidence="3" id="KW-0808">Transferase</keyword>
<reference evidence="3" key="1">
    <citation type="journal article" date="2022" name="Int. J. Mol. Sci.">
        <title>Draft Genome of Tanacetum Coccineum: Genomic Comparison of Closely Related Tanacetum-Family Plants.</title>
        <authorList>
            <person name="Yamashiro T."/>
            <person name="Shiraishi A."/>
            <person name="Nakayama K."/>
            <person name="Satake H."/>
        </authorList>
    </citation>
    <scope>NUCLEOTIDE SEQUENCE</scope>
</reference>
<dbReference type="Gene3D" id="3.30.200.20">
    <property type="entry name" value="Phosphorylase Kinase, domain 1"/>
    <property type="match status" value="1"/>
</dbReference>
<protein>
    <submittedName>
        <fullName evidence="3">Serine-threonine/tyrosine-protein kinase catalytic domain-containing protein</fullName>
    </submittedName>
</protein>
<dbReference type="InterPro" id="IPR000719">
    <property type="entry name" value="Prot_kinase_dom"/>
</dbReference>
<dbReference type="Proteomes" id="UP001151760">
    <property type="component" value="Unassembled WGS sequence"/>
</dbReference>
<comment type="caution">
    <text evidence="3">The sequence shown here is derived from an EMBL/GenBank/DDBJ whole genome shotgun (WGS) entry which is preliminary data.</text>
</comment>
<dbReference type="PROSITE" id="PS00108">
    <property type="entry name" value="PROTEIN_KINASE_ST"/>
    <property type="match status" value="1"/>
</dbReference>
<dbReference type="SUPFAM" id="SSF56112">
    <property type="entry name" value="Protein kinase-like (PK-like)"/>
    <property type="match status" value="1"/>
</dbReference>
<dbReference type="GO" id="GO:0016301">
    <property type="term" value="F:kinase activity"/>
    <property type="evidence" value="ECO:0007669"/>
    <property type="project" value="UniProtKB-KW"/>
</dbReference>
<feature type="region of interest" description="Disordered" evidence="1">
    <location>
        <begin position="802"/>
        <end position="824"/>
    </location>
</feature>
<dbReference type="Pfam" id="PF14299">
    <property type="entry name" value="PP2"/>
    <property type="match status" value="2"/>
</dbReference>
<proteinExistence type="predicted"/>
<dbReference type="PANTHER" id="PTHR27003">
    <property type="entry name" value="OS07G0166700 PROTEIN"/>
    <property type="match status" value="1"/>
</dbReference>
<accession>A0ABQ5DTC6</accession>
<keyword evidence="4" id="KW-1185">Reference proteome</keyword>